<dbReference type="SMART" id="SM00342">
    <property type="entry name" value="HTH_ARAC"/>
    <property type="match status" value="1"/>
</dbReference>
<dbReference type="InterPro" id="IPR009057">
    <property type="entry name" value="Homeodomain-like_sf"/>
</dbReference>
<accession>A0ABX7QZH7</accession>
<dbReference type="InterPro" id="IPR018060">
    <property type="entry name" value="HTH_AraC"/>
</dbReference>
<evidence type="ECO:0000256" key="2">
    <source>
        <dbReference type="ARBA" id="ARBA00023163"/>
    </source>
</evidence>
<dbReference type="SUPFAM" id="SSF52317">
    <property type="entry name" value="Class I glutamine amidotransferase-like"/>
    <property type="match status" value="1"/>
</dbReference>
<evidence type="ECO:0000313" key="5">
    <source>
        <dbReference type="EMBL" id="QSX36255.1"/>
    </source>
</evidence>
<feature type="domain" description="HTH araC/xylS-type" evidence="4">
    <location>
        <begin position="231"/>
        <end position="329"/>
    </location>
</feature>
<dbReference type="InterPro" id="IPR029062">
    <property type="entry name" value="Class_I_gatase-like"/>
</dbReference>
<evidence type="ECO:0000256" key="1">
    <source>
        <dbReference type="ARBA" id="ARBA00023015"/>
    </source>
</evidence>
<dbReference type="Gene3D" id="3.40.50.880">
    <property type="match status" value="1"/>
</dbReference>
<dbReference type="PANTHER" id="PTHR43130:SF11">
    <property type="entry name" value="TRANSCRIPTIONAL REGULATORY PROTEIN"/>
    <property type="match status" value="1"/>
</dbReference>
<dbReference type="EMBL" id="CP071502">
    <property type="protein sequence ID" value="QSX36255.1"/>
    <property type="molecule type" value="Genomic_DNA"/>
</dbReference>
<feature type="signal peptide" evidence="3">
    <location>
        <begin position="1"/>
        <end position="19"/>
    </location>
</feature>
<dbReference type="Gene3D" id="1.10.10.60">
    <property type="entry name" value="Homeodomain-like"/>
    <property type="match status" value="2"/>
</dbReference>
<dbReference type="CDD" id="cd03138">
    <property type="entry name" value="GATase1_AraC_2"/>
    <property type="match status" value="1"/>
</dbReference>
<dbReference type="PROSITE" id="PS01124">
    <property type="entry name" value="HTH_ARAC_FAMILY_2"/>
    <property type="match status" value="1"/>
</dbReference>
<feature type="chain" id="PRO_5047545894" evidence="3">
    <location>
        <begin position="20"/>
        <end position="334"/>
    </location>
</feature>
<dbReference type="InterPro" id="IPR002818">
    <property type="entry name" value="DJ-1/PfpI"/>
</dbReference>
<dbReference type="Pfam" id="PF12833">
    <property type="entry name" value="HTH_18"/>
    <property type="match status" value="1"/>
</dbReference>
<evidence type="ECO:0000259" key="4">
    <source>
        <dbReference type="PROSITE" id="PS01124"/>
    </source>
</evidence>
<keyword evidence="2" id="KW-0804">Transcription</keyword>
<dbReference type="RefSeq" id="WP_207379652.1">
    <property type="nucleotide sequence ID" value="NZ_CP071502.1"/>
</dbReference>
<dbReference type="Proteomes" id="UP000663207">
    <property type="component" value="Chromosome"/>
</dbReference>
<dbReference type="InterPro" id="IPR052158">
    <property type="entry name" value="INH-QAR"/>
</dbReference>
<dbReference type="Pfam" id="PF01965">
    <property type="entry name" value="DJ-1_PfpI"/>
    <property type="match status" value="1"/>
</dbReference>
<name>A0ABX7QZH7_9GAMM</name>
<dbReference type="PANTHER" id="PTHR43130">
    <property type="entry name" value="ARAC-FAMILY TRANSCRIPTIONAL REGULATOR"/>
    <property type="match status" value="1"/>
</dbReference>
<keyword evidence="6" id="KW-1185">Reference proteome</keyword>
<protein>
    <submittedName>
        <fullName evidence="5">Helix-turn-helix domain-containing protein</fullName>
    </submittedName>
</protein>
<proteinExistence type="predicted"/>
<dbReference type="SUPFAM" id="SSF46689">
    <property type="entry name" value="Homeodomain-like"/>
    <property type="match status" value="2"/>
</dbReference>
<evidence type="ECO:0000256" key="3">
    <source>
        <dbReference type="SAM" id="SignalP"/>
    </source>
</evidence>
<gene>
    <name evidence="5" type="ORF">JYB85_13120</name>
</gene>
<keyword evidence="1" id="KW-0805">Transcription regulation</keyword>
<organism evidence="5 6">
    <name type="scientific">Shewanella sedimentimangrovi</name>
    <dbReference type="NCBI Taxonomy" id="2814293"/>
    <lineage>
        <taxon>Bacteria</taxon>
        <taxon>Pseudomonadati</taxon>
        <taxon>Pseudomonadota</taxon>
        <taxon>Gammaproteobacteria</taxon>
        <taxon>Alteromonadales</taxon>
        <taxon>Shewanellaceae</taxon>
        <taxon>Shewanella</taxon>
    </lineage>
</organism>
<keyword evidence="3" id="KW-0732">Signal</keyword>
<sequence>MPKIVLLAMPGCMGGTVHAALDIFYVANACLQRLHGAALAPGARFEVQLTTAGDAPVQTRSGQTLVPDTSLTQIAKADVVLISSILAAESGRAEVAEYLARQQDTVAWIRAQAQSGTLMVSACSGSFLLAEAGLLDGREATTHWFLERIFRERYPHVGYNSQKLLLEYEDLICGGAYTAFNDLLLRLVARFAGREVALLCARLLLLDPGRELQQPFHRLLPGRSHGDAEIKAAQEWLAAHYAERITMEQLAEAVAMGSRNFKRRFKAATGETPLEYLQQLRVEAAKQQLEMTGRSSNEVIWAVGYEDISSFRRLFKKLTGITMEQYRKRFGLPA</sequence>
<evidence type="ECO:0000313" key="6">
    <source>
        <dbReference type="Proteomes" id="UP000663207"/>
    </source>
</evidence>
<reference evidence="5 6" key="1">
    <citation type="submission" date="2021-03" db="EMBL/GenBank/DDBJ databases">
        <title>Novel species identification of genus Shewanella.</title>
        <authorList>
            <person name="Liu G."/>
            <person name="Zhang Q."/>
        </authorList>
    </citation>
    <scope>NUCLEOTIDE SEQUENCE [LARGE SCALE GENOMIC DNA]</scope>
    <source>
        <strain evidence="5 6">FJAT-52962</strain>
    </source>
</reference>